<dbReference type="Pfam" id="PF02515">
    <property type="entry name" value="CoA_transf_3"/>
    <property type="match status" value="1"/>
</dbReference>
<name>A0A4R7PDI8_9GAMM</name>
<accession>A0A4R7PDI8</accession>
<dbReference type="SUPFAM" id="SSF89796">
    <property type="entry name" value="CoA-transferase family III (CaiB/BaiF)"/>
    <property type="match status" value="1"/>
</dbReference>
<dbReference type="EMBL" id="SOBT01000008">
    <property type="protein sequence ID" value="TDU32244.1"/>
    <property type="molecule type" value="Genomic_DNA"/>
</dbReference>
<evidence type="ECO:0000313" key="2">
    <source>
        <dbReference type="EMBL" id="TDU32244.1"/>
    </source>
</evidence>
<evidence type="ECO:0000313" key="3">
    <source>
        <dbReference type="Proteomes" id="UP000295341"/>
    </source>
</evidence>
<dbReference type="Gene3D" id="3.30.1540.10">
    <property type="entry name" value="formyl-coa transferase, domain 3"/>
    <property type="match status" value="1"/>
</dbReference>
<keyword evidence="1 2" id="KW-0808">Transferase</keyword>
<dbReference type="InterPro" id="IPR023606">
    <property type="entry name" value="CoA-Trfase_III_dom_1_sf"/>
</dbReference>
<evidence type="ECO:0000256" key="1">
    <source>
        <dbReference type="ARBA" id="ARBA00022679"/>
    </source>
</evidence>
<comment type="caution">
    <text evidence="2">The sequence shown here is derived from an EMBL/GenBank/DDBJ whole genome shotgun (WGS) entry which is preliminary data.</text>
</comment>
<organism evidence="2 3">
    <name type="scientific">Panacagrimonas perspica</name>
    <dbReference type="NCBI Taxonomy" id="381431"/>
    <lineage>
        <taxon>Bacteria</taxon>
        <taxon>Pseudomonadati</taxon>
        <taxon>Pseudomonadota</taxon>
        <taxon>Gammaproteobacteria</taxon>
        <taxon>Nevskiales</taxon>
        <taxon>Nevskiaceae</taxon>
        <taxon>Panacagrimonas</taxon>
    </lineage>
</organism>
<dbReference type="Proteomes" id="UP000295341">
    <property type="component" value="Unassembled WGS sequence"/>
</dbReference>
<dbReference type="PANTHER" id="PTHR48207">
    <property type="entry name" value="SUCCINATE--HYDROXYMETHYLGLUTARATE COA-TRANSFERASE"/>
    <property type="match status" value="1"/>
</dbReference>
<keyword evidence="3" id="KW-1185">Reference proteome</keyword>
<proteinExistence type="predicted"/>
<dbReference type="InterPro" id="IPR044855">
    <property type="entry name" value="CoA-Trfase_III_dom3_sf"/>
</dbReference>
<reference evidence="2 3" key="1">
    <citation type="submission" date="2019-03" db="EMBL/GenBank/DDBJ databases">
        <title>Genomic Encyclopedia of Type Strains, Phase IV (KMG-IV): sequencing the most valuable type-strain genomes for metagenomic binning, comparative biology and taxonomic classification.</title>
        <authorList>
            <person name="Goeker M."/>
        </authorList>
    </citation>
    <scope>NUCLEOTIDE SEQUENCE [LARGE SCALE GENOMIC DNA]</scope>
    <source>
        <strain evidence="2 3">DSM 26377</strain>
    </source>
</reference>
<dbReference type="GO" id="GO:0008410">
    <property type="term" value="F:CoA-transferase activity"/>
    <property type="evidence" value="ECO:0007669"/>
    <property type="project" value="TreeGrafter"/>
</dbReference>
<dbReference type="InterPro" id="IPR003673">
    <property type="entry name" value="CoA-Trfase_fam_III"/>
</dbReference>
<dbReference type="RefSeq" id="WP_133880760.1">
    <property type="nucleotide sequence ID" value="NZ_MWIN01000001.1"/>
</dbReference>
<protein>
    <submittedName>
        <fullName evidence="2">Formyl-CoA transferase</fullName>
    </submittedName>
</protein>
<dbReference type="AlphaFoldDB" id="A0A4R7PDI8"/>
<dbReference type="Gene3D" id="3.40.50.10540">
    <property type="entry name" value="Crotonobetainyl-coa:carnitine coa-transferase, domain 1"/>
    <property type="match status" value="1"/>
</dbReference>
<dbReference type="OrthoDB" id="9058532at2"/>
<dbReference type="PANTHER" id="PTHR48207:SF3">
    <property type="entry name" value="SUCCINATE--HYDROXYMETHYLGLUTARATE COA-TRANSFERASE"/>
    <property type="match status" value="1"/>
</dbReference>
<dbReference type="InterPro" id="IPR050483">
    <property type="entry name" value="CoA-transferase_III_domain"/>
</dbReference>
<gene>
    <name evidence="2" type="ORF">DFR24_1633</name>
</gene>
<sequence>MNLPDVSALPMQGLLVLDLTQIYNGPYATYLIALAGATVLKVEPPGGEPLRRRGVVGGAGLPFAMLNGCKESLQIDLKSEDGKQALRALAKKADVLVENFAPGVMDKLGLGDASLREANPRLIYASSSGFGRNGPYSQYPAMDLTVQAMSGAMHVTGFPDRPPVKCGPAIADFFAGIHLYGAIATALYERERTGIARRLEVSMQDAIYASLSSNLGMHWFTKGESTLARTGNRHGGLAESPYNVYPTADGWIALICVGDAHWQRLTQVMERPDLSADARLQTLKLRVEHMDLVDEVIGAWTVTMETQALFEKLIAAAVPAAPVRNLEEVMNDRNMHARGALARIEHPDYGSIVVQRSPMQYDGVEQRPLEPSHRLGVDTRRVLETFTDLPAETIGRLASKA</sequence>